<dbReference type="Proteomes" id="UP000035763">
    <property type="component" value="Unassembled WGS sequence"/>
</dbReference>
<name>W6JYZ7_9MICO</name>
<dbReference type="OrthoDB" id="4867998at2"/>
<dbReference type="AlphaFoldDB" id="W6JYZ7"/>
<comment type="caution">
    <text evidence="1">The sequence shown here is derived from an EMBL/GenBank/DDBJ whole genome shotgun (WGS) entry which is preliminary data.</text>
</comment>
<sequence length="69" mass="7797">MTSGDDTGERNDIPELAAAVDELRTLLRAVDDVRPADMDERFYIHAYNELDLAGRTIIDAFDRERRGDG</sequence>
<organism evidence="1 2">
    <name type="scientific">Nostocoides australiense Ben110</name>
    <dbReference type="NCBI Taxonomy" id="1193182"/>
    <lineage>
        <taxon>Bacteria</taxon>
        <taxon>Bacillati</taxon>
        <taxon>Actinomycetota</taxon>
        <taxon>Actinomycetes</taxon>
        <taxon>Micrococcales</taxon>
        <taxon>Intrasporangiaceae</taxon>
        <taxon>Nostocoides</taxon>
    </lineage>
</organism>
<dbReference type="EMBL" id="CAJA01000368">
    <property type="protein sequence ID" value="CCH74382.1"/>
    <property type="molecule type" value="Genomic_DNA"/>
</dbReference>
<accession>W6JYZ7</accession>
<reference evidence="1 2" key="1">
    <citation type="journal article" date="2013" name="ISME J.">
        <title>A metabolic model for members of the genus Tetrasphaera involved in enhanced biological phosphorus removal.</title>
        <authorList>
            <person name="Kristiansen R."/>
            <person name="Nguyen H.T.T."/>
            <person name="Saunders A.M."/>
            <person name="Nielsen J.L."/>
            <person name="Wimmer R."/>
            <person name="Le V.Q."/>
            <person name="McIlroy S.J."/>
            <person name="Petrovski S."/>
            <person name="Seviour R.J."/>
            <person name="Calteau A."/>
            <person name="Nielsen K.L."/>
            <person name="Nielsen P.H."/>
        </authorList>
    </citation>
    <scope>NUCLEOTIDE SEQUENCE [LARGE SCALE GENOMIC DNA]</scope>
    <source>
        <strain evidence="1 2">Ben110</strain>
    </source>
</reference>
<protein>
    <submittedName>
        <fullName evidence="1">Uncharacterized protein</fullName>
    </submittedName>
</protein>
<proteinExistence type="predicted"/>
<dbReference type="RefSeq" id="WP_048694994.1">
    <property type="nucleotide sequence ID" value="NZ_HG764815.1"/>
</dbReference>
<evidence type="ECO:0000313" key="2">
    <source>
        <dbReference type="Proteomes" id="UP000035763"/>
    </source>
</evidence>
<keyword evidence="2" id="KW-1185">Reference proteome</keyword>
<gene>
    <name evidence="1" type="ORF">BN11_430022</name>
</gene>
<dbReference type="STRING" id="1193182.BN11_430022"/>
<evidence type="ECO:0000313" key="1">
    <source>
        <dbReference type="EMBL" id="CCH74382.1"/>
    </source>
</evidence>